<proteinExistence type="predicted"/>
<sequence length="145" mass="17128">MKLFIQYSKYPKMTNYYKKKFEFIDLSTSGEIPRNLVNNTFSHYHSVTIKNENEVTELLDIFQYLYENGGVYIKKSCSPELFIKKNEMVIYDVNHFSCIKNSPTLKKILSELTNPTMDTIIKVFNKHTNNNRIMKYKNGFSLINV</sequence>
<evidence type="ECO:0000313" key="1">
    <source>
        <dbReference type="EMBL" id="QHT83438.1"/>
    </source>
</evidence>
<reference evidence="1" key="1">
    <citation type="journal article" date="2020" name="Nature">
        <title>Giant virus diversity and host interactions through global metagenomics.</title>
        <authorList>
            <person name="Schulz F."/>
            <person name="Roux S."/>
            <person name="Paez-Espino D."/>
            <person name="Jungbluth S."/>
            <person name="Walsh D.A."/>
            <person name="Denef V.J."/>
            <person name="McMahon K.D."/>
            <person name="Konstantinidis K.T."/>
            <person name="Eloe-Fadrosh E.A."/>
            <person name="Kyrpides N.C."/>
            <person name="Woyke T."/>
        </authorList>
    </citation>
    <scope>NUCLEOTIDE SEQUENCE</scope>
    <source>
        <strain evidence="1">GVMAG-M-3300023184-167</strain>
    </source>
</reference>
<organism evidence="1">
    <name type="scientific">viral metagenome</name>
    <dbReference type="NCBI Taxonomy" id="1070528"/>
    <lineage>
        <taxon>unclassified sequences</taxon>
        <taxon>metagenomes</taxon>
        <taxon>organismal metagenomes</taxon>
    </lineage>
</organism>
<accession>A0A6C0HRU0</accession>
<dbReference type="EMBL" id="MN740009">
    <property type="protein sequence ID" value="QHT83438.1"/>
    <property type="molecule type" value="Genomic_DNA"/>
</dbReference>
<name>A0A6C0HRU0_9ZZZZ</name>
<protein>
    <submittedName>
        <fullName evidence="1">Uncharacterized protein</fullName>
    </submittedName>
</protein>
<dbReference type="AlphaFoldDB" id="A0A6C0HRU0"/>